<sequence length="73" mass="8271">MNRELTENKTKAAQGMSFDELKDRIRDRCGFDSDTNTGSTCAFICMSLTVDGIGWYWDLESDSFCRAPAFDTK</sequence>
<accession>C7MM89</accession>
<evidence type="ECO:0000313" key="1">
    <source>
        <dbReference type="EMBL" id="ACU94029.1"/>
    </source>
</evidence>
<dbReference type="AlphaFoldDB" id="C7MM89"/>
<dbReference type="RefSeq" id="WP_012802717.1">
    <property type="nucleotide sequence ID" value="NC_013170.1"/>
</dbReference>
<name>C7MM89_CRYCD</name>
<dbReference type="KEGG" id="ccu:Ccur_03020"/>
<dbReference type="Proteomes" id="UP000000954">
    <property type="component" value="Chromosome"/>
</dbReference>
<protein>
    <submittedName>
        <fullName evidence="1">Uncharacterized protein</fullName>
    </submittedName>
</protein>
<keyword evidence="2" id="KW-1185">Reference proteome</keyword>
<reference evidence="1 2" key="1">
    <citation type="journal article" date="2009" name="Stand. Genomic Sci.">
        <title>Complete genome sequence of Cryptobacterium curtum type strain (12-3).</title>
        <authorList>
            <person name="Mavrommatis K."/>
            <person name="Pukall R."/>
            <person name="Rohde C."/>
            <person name="Chen F."/>
            <person name="Sims D."/>
            <person name="Brettin T."/>
            <person name="Kuske C."/>
            <person name="Detter J.C."/>
            <person name="Han C."/>
            <person name="Lapidus A."/>
            <person name="Copeland A."/>
            <person name="Glavina Del Rio T."/>
            <person name="Nolan M."/>
            <person name="Lucas S."/>
            <person name="Tice H."/>
            <person name="Cheng J.F."/>
            <person name="Bruce D."/>
            <person name="Goodwin L."/>
            <person name="Pitluck S."/>
            <person name="Ovchinnikova G."/>
            <person name="Pati A."/>
            <person name="Ivanova N."/>
            <person name="Chen A."/>
            <person name="Palaniappan K."/>
            <person name="Chain P."/>
            <person name="D'haeseleer P."/>
            <person name="Goker M."/>
            <person name="Bristow J."/>
            <person name="Eisen J.A."/>
            <person name="Markowitz V."/>
            <person name="Hugenholtz P."/>
            <person name="Rohde M."/>
            <person name="Klenk H.P."/>
            <person name="Kyrpides N.C."/>
        </authorList>
    </citation>
    <scope>NUCLEOTIDE SEQUENCE [LARGE SCALE GENOMIC DNA]</scope>
    <source>
        <strain evidence="2">ATCC 700683 / DSM 15641 / 12-3</strain>
    </source>
</reference>
<dbReference type="STRING" id="469378.Ccur_03020"/>
<proteinExistence type="predicted"/>
<dbReference type="HOGENOM" id="CLU_2698426_0_0_11"/>
<organism evidence="1 2">
    <name type="scientific">Cryptobacterium curtum (strain ATCC 700683 / DSM 15641 / CCUG 43107 / 12-3)</name>
    <dbReference type="NCBI Taxonomy" id="469378"/>
    <lineage>
        <taxon>Bacteria</taxon>
        <taxon>Bacillati</taxon>
        <taxon>Actinomycetota</taxon>
        <taxon>Coriobacteriia</taxon>
        <taxon>Eggerthellales</taxon>
        <taxon>Eggerthellaceae</taxon>
        <taxon>Cryptobacterium</taxon>
    </lineage>
</organism>
<dbReference type="EMBL" id="CP001682">
    <property type="protein sequence ID" value="ACU94029.1"/>
    <property type="molecule type" value="Genomic_DNA"/>
</dbReference>
<gene>
    <name evidence="1" type="ordered locus">Ccur_03020</name>
</gene>
<evidence type="ECO:0000313" key="2">
    <source>
        <dbReference type="Proteomes" id="UP000000954"/>
    </source>
</evidence>